<evidence type="ECO:0000313" key="2">
    <source>
        <dbReference type="EMBL" id="KAK2617424.1"/>
    </source>
</evidence>
<feature type="transmembrane region" description="Helical" evidence="1">
    <location>
        <begin position="7"/>
        <end position="28"/>
    </location>
</feature>
<name>A0AAV9FQ96_LEPIR</name>
<evidence type="ECO:0000313" key="3">
    <source>
        <dbReference type="Proteomes" id="UP000218471"/>
    </source>
</evidence>
<keyword evidence="1" id="KW-1133">Transmembrane helix</keyword>
<dbReference type="AlphaFoldDB" id="A0AAV9FQ96"/>
<reference evidence="2" key="1">
    <citation type="submission" date="2023-10" db="EMBL/GenBank/DDBJ databases">
        <title>Genomic and proteomic analysis of Leptospira interrogans strain CUDO8.</title>
        <authorList>
            <person name="Boonciew P."/>
            <person name="Kurilung A."/>
            <person name="Prapasarakul N."/>
        </authorList>
    </citation>
    <scope>NUCLEOTIDE SEQUENCE</scope>
    <source>
        <strain evidence="2">CUDO8</strain>
    </source>
</reference>
<dbReference type="RefSeq" id="WP_001169618.1">
    <property type="nucleotide sequence ID" value="NZ_CAUVZF010000001.1"/>
</dbReference>
<evidence type="ECO:0000256" key="1">
    <source>
        <dbReference type="SAM" id="Phobius"/>
    </source>
</evidence>
<accession>A0AAV9FQ96</accession>
<organism evidence="2 3">
    <name type="scientific">Leptospira interrogans</name>
    <dbReference type="NCBI Taxonomy" id="173"/>
    <lineage>
        <taxon>Bacteria</taxon>
        <taxon>Pseudomonadati</taxon>
        <taxon>Spirochaetota</taxon>
        <taxon>Spirochaetia</taxon>
        <taxon>Leptospirales</taxon>
        <taxon>Leptospiraceae</taxon>
        <taxon>Leptospira</taxon>
    </lineage>
</organism>
<comment type="caution">
    <text evidence="2">The sequence shown here is derived from an EMBL/GenBank/DDBJ whole genome shotgun (WGS) entry which is preliminary data.</text>
</comment>
<proteinExistence type="predicted"/>
<protein>
    <recommendedName>
        <fullName evidence="4">Lipoprotein</fullName>
    </recommendedName>
</protein>
<dbReference type="Proteomes" id="UP000218471">
    <property type="component" value="Unassembled WGS sequence"/>
</dbReference>
<keyword evidence="1" id="KW-0812">Transmembrane</keyword>
<dbReference type="EMBL" id="NKYG02000002">
    <property type="protein sequence ID" value="KAK2617424.1"/>
    <property type="molecule type" value="Genomic_DNA"/>
</dbReference>
<keyword evidence="1" id="KW-0472">Membrane</keyword>
<evidence type="ECO:0008006" key="4">
    <source>
        <dbReference type="Google" id="ProtNLM"/>
    </source>
</evidence>
<gene>
    <name evidence="2" type="ORF">CFV95_019385</name>
</gene>
<dbReference type="GeneID" id="61141265"/>
<sequence>MQKIRCFVVVEFWVNTLFFGFLKTKLVIGRPTMRFFYFILIFPFLQFCDSEIEFSIPKKIRVTLINPKSYQLEDRPYERIHTEDSLIWKWITKEIPKLKKGWNSYYVTRPSKGILIDFDHGRRLQILDHGVIYIIPGESALYHDFQNEKFQELLTLIIETQKK</sequence>